<dbReference type="AlphaFoldDB" id="A0A2S4W3Z7"/>
<dbReference type="VEuPathDB" id="FungiDB:PSTT_01266"/>
<organism evidence="1 2">
    <name type="scientific">Puccinia striiformis</name>
    <dbReference type="NCBI Taxonomy" id="27350"/>
    <lineage>
        <taxon>Eukaryota</taxon>
        <taxon>Fungi</taxon>
        <taxon>Dikarya</taxon>
        <taxon>Basidiomycota</taxon>
        <taxon>Pucciniomycotina</taxon>
        <taxon>Pucciniomycetes</taxon>
        <taxon>Pucciniales</taxon>
        <taxon>Pucciniaceae</taxon>
        <taxon>Puccinia</taxon>
    </lineage>
</organism>
<dbReference type="EMBL" id="PKSL01000007">
    <property type="protein sequence ID" value="POW16493.1"/>
    <property type="molecule type" value="Genomic_DNA"/>
</dbReference>
<reference evidence="1" key="1">
    <citation type="submission" date="2017-12" db="EMBL/GenBank/DDBJ databases">
        <title>Gene loss provides genomic basis for host adaptation in cereal stripe rust fungi.</title>
        <authorList>
            <person name="Xia C."/>
        </authorList>
    </citation>
    <scope>NUCLEOTIDE SEQUENCE [LARGE SCALE GENOMIC DNA]</scope>
    <source>
        <strain evidence="1">93-210</strain>
    </source>
</reference>
<dbReference type="Proteomes" id="UP000239156">
    <property type="component" value="Unassembled WGS sequence"/>
</dbReference>
<name>A0A2S4W3Z7_9BASI</name>
<keyword evidence="2" id="KW-1185">Reference proteome</keyword>
<proteinExistence type="predicted"/>
<gene>
    <name evidence="1" type="ORF">PSTT_01266</name>
</gene>
<dbReference type="VEuPathDB" id="FungiDB:PSHT_05838"/>
<sequence length="24" mass="2430">MPGGSASTLDLTGPEDPRQLESNG</sequence>
<accession>A0A2S4W3Z7</accession>
<evidence type="ECO:0000313" key="2">
    <source>
        <dbReference type="Proteomes" id="UP000239156"/>
    </source>
</evidence>
<protein>
    <submittedName>
        <fullName evidence="1">Uncharacterized protein</fullName>
    </submittedName>
</protein>
<evidence type="ECO:0000313" key="1">
    <source>
        <dbReference type="EMBL" id="POW16493.1"/>
    </source>
</evidence>
<comment type="caution">
    <text evidence="1">The sequence shown here is derived from an EMBL/GenBank/DDBJ whole genome shotgun (WGS) entry which is preliminary data.</text>
</comment>